<name>A0ACD5HK51_9PROT</name>
<organism evidence="1 2">
    <name type="scientific">Acidithiobacillus sulfuriphilus</name>
    <dbReference type="NCBI Taxonomy" id="1867749"/>
    <lineage>
        <taxon>Bacteria</taxon>
        <taxon>Pseudomonadati</taxon>
        <taxon>Pseudomonadota</taxon>
        <taxon>Acidithiobacillia</taxon>
        <taxon>Acidithiobacillales</taxon>
        <taxon>Acidithiobacillaceae</taxon>
        <taxon>Acidithiobacillus</taxon>
    </lineage>
</organism>
<protein>
    <submittedName>
        <fullName evidence="1">Uncharacterized protein</fullName>
    </submittedName>
</protein>
<reference evidence="1 2" key="1">
    <citation type="journal article" date="2019" name="Int. J. Syst. Evol. Microbiol.">
        <title>Acidithiobacillus sulfuriphilus sp. nov.: an extremely acidophilic sulfur-oxidizing chemolithotroph isolated from a neutral pH environment.</title>
        <authorList>
            <person name="Falagan C."/>
            <person name="Moya-Beltran A."/>
            <person name="Castro M."/>
            <person name="Quatrini R."/>
            <person name="Johnson D.B."/>
        </authorList>
    </citation>
    <scope>NUCLEOTIDE SEQUENCE [LARGE SCALE GENOMIC DNA]</scope>
    <source>
        <strain evidence="1 2">CJ-2</strain>
    </source>
</reference>
<evidence type="ECO:0000313" key="2">
    <source>
        <dbReference type="Proteomes" id="UP000271650"/>
    </source>
</evidence>
<sequence length="84" mass="9461">MAPGNRRTRKIAGQPLPSFNPIHLSPTIRRHLMTLVLFTPARATETFIHLANLFGRRPVLLTGWLAYGVMFTLMLTRPLPDKPG</sequence>
<dbReference type="EMBL" id="CP127527">
    <property type="protein sequence ID" value="XRI76037.1"/>
    <property type="molecule type" value="Genomic_DNA"/>
</dbReference>
<accession>A0ACD5HK51</accession>
<gene>
    <name evidence="1" type="ORF">EC580_008635</name>
</gene>
<dbReference type="Proteomes" id="UP000271650">
    <property type="component" value="Chromosome"/>
</dbReference>
<proteinExistence type="predicted"/>
<evidence type="ECO:0000313" key="1">
    <source>
        <dbReference type="EMBL" id="XRI76037.1"/>
    </source>
</evidence>
<keyword evidence="2" id="KW-1185">Reference proteome</keyword>